<dbReference type="eggNOG" id="COG3219">
    <property type="taxonomic scope" value="Bacteria"/>
</dbReference>
<dbReference type="Gene3D" id="1.10.150.690">
    <property type="entry name" value="DUF2063"/>
    <property type="match status" value="1"/>
</dbReference>
<dbReference type="InParanoid" id="B4CVB9"/>
<evidence type="ECO:0000259" key="1">
    <source>
        <dbReference type="Pfam" id="PF09836"/>
    </source>
</evidence>
<evidence type="ECO:0000313" key="3">
    <source>
        <dbReference type="Proteomes" id="UP000005824"/>
    </source>
</evidence>
<evidence type="ECO:0000313" key="2">
    <source>
        <dbReference type="EMBL" id="EDY21361.1"/>
    </source>
</evidence>
<dbReference type="InterPro" id="IPR044922">
    <property type="entry name" value="DUF2063_N_sf"/>
</dbReference>
<reference evidence="2 3" key="1">
    <citation type="journal article" date="2011" name="J. Bacteriol.">
        <title>Genome sequence of Chthoniobacter flavus Ellin428, an aerobic heterotrophic soil bacterium.</title>
        <authorList>
            <person name="Kant R."/>
            <person name="van Passel M.W."/>
            <person name="Palva A."/>
            <person name="Lucas S."/>
            <person name="Lapidus A."/>
            <person name="Glavina Del Rio T."/>
            <person name="Dalin E."/>
            <person name="Tice H."/>
            <person name="Bruce D."/>
            <person name="Goodwin L."/>
            <person name="Pitluck S."/>
            <person name="Larimer F.W."/>
            <person name="Land M.L."/>
            <person name="Hauser L."/>
            <person name="Sangwan P."/>
            <person name="de Vos W.M."/>
            <person name="Janssen P.H."/>
            <person name="Smidt H."/>
        </authorList>
    </citation>
    <scope>NUCLEOTIDE SEQUENCE [LARGE SCALE GENOMIC DNA]</scope>
    <source>
        <strain evidence="2 3">Ellin428</strain>
    </source>
</reference>
<dbReference type="InterPro" id="IPR018640">
    <property type="entry name" value="DUF2063"/>
</dbReference>
<protein>
    <recommendedName>
        <fullName evidence="1">Putative DNA-binding domain-containing protein</fullName>
    </recommendedName>
</protein>
<dbReference type="STRING" id="497964.CfE428DRAFT_0606"/>
<keyword evidence="3" id="KW-1185">Reference proteome</keyword>
<dbReference type="EMBL" id="ABVL01000002">
    <property type="protein sequence ID" value="EDY21361.1"/>
    <property type="molecule type" value="Genomic_DNA"/>
</dbReference>
<accession>B4CVB9</accession>
<dbReference type="RefSeq" id="WP_006977933.1">
    <property type="nucleotide sequence ID" value="NZ_ABVL01000002.1"/>
</dbReference>
<dbReference type="Proteomes" id="UP000005824">
    <property type="component" value="Unassembled WGS sequence"/>
</dbReference>
<organism evidence="2 3">
    <name type="scientific">Chthoniobacter flavus Ellin428</name>
    <dbReference type="NCBI Taxonomy" id="497964"/>
    <lineage>
        <taxon>Bacteria</taxon>
        <taxon>Pseudomonadati</taxon>
        <taxon>Verrucomicrobiota</taxon>
        <taxon>Spartobacteria</taxon>
        <taxon>Chthoniobacterales</taxon>
        <taxon>Chthoniobacteraceae</taxon>
        <taxon>Chthoniobacter</taxon>
    </lineage>
</organism>
<feature type="domain" description="Putative DNA-binding" evidence="1">
    <location>
        <begin position="10"/>
        <end position="112"/>
    </location>
</feature>
<proteinExistence type="predicted"/>
<dbReference type="AlphaFoldDB" id="B4CVB9"/>
<dbReference type="Pfam" id="PF09836">
    <property type="entry name" value="DUF2063"/>
    <property type="match status" value="1"/>
</dbReference>
<comment type="caution">
    <text evidence="2">The sequence shown here is derived from an EMBL/GenBank/DDBJ whole genome shotgun (WGS) entry which is preliminary data.</text>
</comment>
<name>B4CVB9_9BACT</name>
<sequence>MPAQPPLREFQRAITSALFRPLKSDEGMRAAGAEVAERLVKPNDRLTAFERLQIYNQQYWWRLLGAFGEDFRGLRAVLGERKFDKLAVAYLEAHGSRSWTLRNLGSHLVSFLEAHPEFVRPRVELALDVARVEWARALAFDDPEKPVFTAKQIARTPADRLHLGLQPYLNLLELHHPVDELMRNLKRTEIAAVSNAVSATHTRRRKVVTVRRSRTPVYLAIHRVNFSVYYKRLDPEAYQLLIALRSGATLDEACATAFAGSKELPAQSAARIQEWFARWMEFGWFCKP</sequence>
<gene>
    <name evidence="2" type="ORF">CfE428DRAFT_0606</name>
</gene>